<dbReference type="PANTHER" id="PTHR31374:SF413">
    <property type="entry name" value="AUXIN RESPONSIVE PROTEIN"/>
    <property type="match status" value="1"/>
</dbReference>
<name>A0A8T0NF51_PANVG</name>
<keyword evidence="3" id="KW-1185">Reference proteome</keyword>
<sequence>MAAVRGSVKGSPSPSREVLALLPGDDGRVPRGYVPMVLVGGGEERRIMVRVEMLGEPCMAAVLEMAAQQFGYGQRGVLRIPCGADRFQQMLGVACEAR</sequence>
<dbReference type="GO" id="GO:0009733">
    <property type="term" value="P:response to auxin"/>
    <property type="evidence" value="ECO:0007669"/>
    <property type="project" value="InterPro"/>
</dbReference>
<gene>
    <name evidence="2" type="ORF">PVAP13_9KG125900</name>
</gene>
<dbReference type="Proteomes" id="UP000823388">
    <property type="component" value="Chromosome 9K"/>
</dbReference>
<dbReference type="PANTHER" id="PTHR31374">
    <property type="entry name" value="AUXIN-INDUCED PROTEIN-LIKE-RELATED"/>
    <property type="match status" value="1"/>
</dbReference>
<accession>A0A8T0NF51</accession>
<evidence type="ECO:0000313" key="2">
    <source>
        <dbReference type="EMBL" id="KAG2547773.1"/>
    </source>
</evidence>
<dbReference type="EMBL" id="CM029053">
    <property type="protein sequence ID" value="KAG2547773.1"/>
    <property type="molecule type" value="Genomic_DNA"/>
</dbReference>
<evidence type="ECO:0008006" key="4">
    <source>
        <dbReference type="Google" id="ProtNLM"/>
    </source>
</evidence>
<proteinExistence type="inferred from homology"/>
<dbReference type="AlphaFoldDB" id="A0A8T0NF51"/>
<comment type="caution">
    <text evidence="2">The sequence shown here is derived from an EMBL/GenBank/DDBJ whole genome shotgun (WGS) entry which is preliminary data.</text>
</comment>
<reference evidence="2" key="1">
    <citation type="submission" date="2020-05" db="EMBL/GenBank/DDBJ databases">
        <title>WGS assembly of Panicum virgatum.</title>
        <authorList>
            <person name="Lovell J.T."/>
            <person name="Jenkins J."/>
            <person name="Shu S."/>
            <person name="Juenger T.E."/>
            <person name="Schmutz J."/>
        </authorList>
    </citation>
    <scope>NUCLEOTIDE SEQUENCE</scope>
    <source>
        <strain evidence="2">AP13</strain>
    </source>
</reference>
<comment type="similarity">
    <text evidence="1">Belongs to the ARG7 family.</text>
</comment>
<dbReference type="OrthoDB" id="838391at2759"/>
<dbReference type="InterPro" id="IPR003676">
    <property type="entry name" value="SAUR_fam"/>
</dbReference>
<dbReference type="Pfam" id="PF02519">
    <property type="entry name" value="Auxin_inducible"/>
    <property type="match status" value="1"/>
</dbReference>
<evidence type="ECO:0000256" key="1">
    <source>
        <dbReference type="ARBA" id="ARBA00006974"/>
    </source>
</evidence>
<evidence type="ECO:0000313" key="3">
    <source>
        <dbReference type="Proteomes" id="UP000823388"/>
    </source>
</evidence>
<protein>
    <recommendedName>
        <fullName evidence="4">Auxin responsive protein</fullName>
    </recommendedName>
</protein>
<organism evidence="2 3">
    <name type="scientific">Panicum virgatum</name>
    <name type="common">Blackwell switchgrass</name>
    <dbReference type="NCBI Taxonomy" id="38727"/>
    <lineage>
        <taxon>Eukaryota</taxon>
        <taxon>Viridiplantae</taxon>
        <taxon>Streptophyta</taxon>
        <taxon>Embryophyta</taxon>
        <taxon>Tracheophyta</taxon>
        <taxon>Spermatophyta</taxon>
        <taxon>Magnoliopsida</taxon>
        <taxon>Liliopsida</taxon>
        <taxon>Poales</taxon>
        <taxon>Poaceae</taxon>
        <taxon>PACMAD clade</taxon>
        <taxon>Panicoideae</taxon>
        <taxon>Panicodae</taxon>
        <taxon>Paniceae</taxon>
        <taxon>Panicinae</taxon>
        <taxon>Panicum</taxon>
        <taxon>Panicum sect. Hiantes</taxon>
    </lineage>
</organism>